<evidence type="ECO:0000259" key="2">
    <source>
        <dbReference type="Pfam" id="PF20434"/>
    </source>
</evidence>
<dbReference type="Pfam" id="PF20434">
    <property type="entry name" value="BD-FAE"/>
    <property type="match status" value="1"/>
</dbReference>
<evidence type="ECO:0000313" key="3">
    <source>
        <dbReference type="EMBL" id="PPC78654.1"/>
    </source>
</evidence>
<evidence type="ECO:0000256" key="1">
    <source>
        <dbReference type="ARBA" id="ARBA00022801"/>
    </source>
</evidence>
<accession>A0A2S5KUY6</accession>
<sequence>MRWNNTMNGVKPRTHRRTISRFMLAMLLLAPTLLPQWSHAGPLRELWQARRQAQSEEQEARGGASKGQVLENVAYGSSDQERLDIYLPHQPHQAPLIVMVHGGGWRGGDKDSRSVVVNKIERWVPRGLIFVTVNYPMLPDTSVLQQANYVARALAYVEQHAAQWGGDSQQIVLMGHSAGAHLSALIGADPGRFASLGLKPWLGTVLLDSAAMDVESIMSSRHLRLYDDAFGNDPGYWHEVSPILYLGHQAAPFLAVCSSRRQTSCEEAERFASKAQQLQVSSSVLREDLSHRDINLQLGTEGDYTRTVERFMSGLSAGLAAALKVKS</sequence>
<keyword evidence="1" id="KW-0378">Hydrolase</keyword>
<protein>
    <submittedName>
        <fullName evidence="3">Esterase</fullName>
    </submittedName>
</protein>
<dbReference type="EMBL" id="PRLP01000012">
    <property type="protein sequence ID" value="PPC78654.1"/>
    <property type="molecule type" value="Genomic_DNA"/>
</dbReference>
<gene>
    <name evidence="3" type="ORF">C4K68_03875</name>
</gene>
<dbReference type="OrthoDB" id="9794445at2"/>
<proteinExistence type="predicted"/>
<dbReference type="AlphaFoldDB" id="A0A2S5KUY6"/>
<reference evidence="3 4" key="1">
    <citation type="submission" date="2018-02" db="EMBL/GenBank/DDBJ databases">
        <title>novel marine gammaproteobacteria from coastal saline agro ecosystem.</title>
        <authorList>
            <person name="Krishnan R."/>
            <person name="Ramesh Kumar N."/>
        </authorList>
    </citation>
    <scope>NUCLEOTIDE SEQUENCE [LARGE SCALE GENOMIC DNA]</scope>
    <source>
        <strain evidence="3 4">228</strain>
    </source>
</reference>
<comment type="caution">
    <text evidence="3">The sequence shown here is derived from an EMBL/GenBank/DDBJ whole genome shotgun (WGS) entry which is preliminary data.</text>
</comment>
<dbReference type="PANTHER" id="PTHR48081:SF33">
    <property type="entry name" value="KYNURENINE FORMAMIDASE"/>
    <property type="match status" value="1"/>
</dbReference>
<dbReference type="GO" id="GO:0016787">
    <property type="term" value="F:hydrolase activity"/>
    <property type="evidence" value="ECO:0007669"/>
    <property type="project" value="UniProtKB-KW"/>
</dbReference>
<organism evidence="3 4">
    <name type="scientific">Proteobacteria bacterium 228</name>
    <dbReference type="NCBI Taxonomy" id="2083153"/>
    <lineage>
        <taxon>Bacteria</taxon>
        <taxon>Pseudomonadati</taxon>
        <taxon>Pseudomonadota</taxon>
    </lineage>
</organism>
<dbReference type="InterPro" id="IPR050300">
    <property type="entry name" value="GDXG_lipolytic_enzyme"/>
</dbReference>
<dbReference type="Gene3D" id="3.40.50.1820">
    <property type="entry name" value="alpha/beta hydrolase"/>
    <property type="match status" value="1"/>
</dbReference>
<evidence type="ECO:0000313" key="4">
    <source>
        <dbReference type="Proteomes" id="UP000238196"/>
    </source>
</evidence>
<dbReference type="PANTHER" id="PTHR48081">
    <property type="entry name" value="AB HYDROLASE SUPERFAMILY PROTEIN C4A8.06C"/>
    <property type="match status" value="1"/>
</dbReference>
<dbReference type="InterPro" id="IPR049492">
    <property type="entry name" value="BD-FAE-like_dom"/>
</dbReference>
<dbReference type="InterPro" id="IPR029058">
    <property type="entry name" value="AB_hydrolase_fold"/>
</dbReference>
<feature type="domain" description="BD-FAE-like" evidence="2">
    <location>
        <begin position="83"/>
        <end position="188"/>
    </location>
</feature>
<dbReference type="SUPFAM" id="SSF53474">
    <property type="entry name" value="alpha/beta-Hydrolases"/>
    <property type="match status" value="1"/>
</dbReference>
<name>A0A2S5KUY6_9PROT</name>
<dbReference type="Proteomes" id="UP000238196">
    <property type="component" value="Unassembled WGS sequence"/>
</dbReference>